<protein>
    <submittedName>
        <fullName evidence="2">Hemerythrin domain-containing protein</fullName>
    </submittedName>
</protein>
<keyword evidence="3" id="KW-1185">Reference proteome</keyword>
<proteinExistence type="predicted"/>
<dbReference type="InterPro" id="IPR012312">
    <property type="entry name" value="Hemerythrin-like"/>
</dbReference>
<accession>A0ABP7D2S6</accession>
<dbReference type="RefSeq" id="WP_344691896.1">
    <property type="nucleotide sequence ID" value="NZ_BAABBF010000001.1"/>
</dbReference>
<evidence type="ECO:0000313" key="3">
    <source>
        <dbReference type="Proteomes" id="UP001500523"/>
    </source>
</evidence>
<dbReference type="Pfam" id="PF01814">
    <property type="entry name" value="Hemerythrin"/>
    <property type="match status" value="1"/>
</dbReference>
<evidence type="ECO:0000313" key="2">
    <source>
        <dbReference type="EMBL" id="GAA3698564.1"/>
    </source>
</evidence>
<organism evidence="2 3">
    <name type="scientific">Sphingomonas cynarae</name>
    <dbReference type="NCBI Taxonomy" id="930197"/>
    <lineage>
        <taxon>Bacteria</taxon>
        <taxon>Pseudomonadati</taxon>
        <taxon>Pseudomonadota</taxon>
        <taxon>Alphaproteobacteria</taxon>
        <taxon>Sphingomonadales</taxon>
        <taxon>Sphingomonadaceae</taxon>
        <taxon>Sphingomonas</taxon>
    </lineage>
</organism>
<name>A0ABP7D2S6_9SPHN</name>
<comment type="caution">
    <text evidence="2">The sequence shown here is derived from an EMBL/GenBank/DDBJ whole genome shotgun (WGS) entry which is preliminary data.</text>
</comment>
<gene>
    <name evidence="2" type="ORF">GCM10022268_06160</name>
</gene>
<feature type="domain" description="Hemerythrin-like" evidence="1">
    <location>
        <begin position="41"/>
        <end position="181"/>
    </location>
</feature>
<dbReference type="Gene3D" id="1.20.120.520">
    <property type="entry name" value="nmb1532 protein domain like"/>
    <property type="match status" value="1"/>
</dbReference>
<dbReference type="Proteomes" id="UP001500523">
    <property type="component" value="Unassembled WGS sequence"/>
</dbReference>
<dbReference type="EMBL" id="BAABBF010000001">
    <property type="protein sequence ID" value="GAA3698564.1"/>
    <property type="molecule type" value="Genomic_DNA"/>
</dbReference>
<sequence length="191" mass="21893">MINPPALRLGDRAGLPDDIAFLRADYPRGDWRVHANFGQLADFWLQVHTSLRHEGSEVSRVVDAFRNRQLGADEFQRAFVPRLNGFLQHLDQHHRIEDDAYFPKFRKLDERLVIGFDLLETDHELIHERLVATVEHARQMIGVLSSPAAHQAADAYAVEAEILLDLLLKHLGDEEELVIPAMLKHGERPLF</sequence>
<reference evidence="3" key="1">
    <citation type="journal article" date="2019" name="Int. J. Syst. Evol. Microbiol.">
        <title>The Global Catalogue of Microorganisms (GCM) 10K type strain sequencing project: providing services to taxonomists for standard genome sequencing and annotation.</title>
        <authorList>
            <consortium name="The Broad Institute Genomics Platform"/>
            <consortium name="The Broad Institute Genome Sequencing Center for Infectious Disease"/>
            <person name="Wu L."/>
            <person name="Ma J."/>
        </authorList>
    </citation>
    <scope>NUCLEOTIDE SEQUENCE [LARGE SCALE GENOMIC DNA]</scope>
    <source>
        <strain evidence="3">JCM 17498</strain>
    </source>
</reference>
<evidence type="ECO:0000259" key="1">
    <source>
        <dbReference type="Pfam" id="PF01814"/>
    </source>
</evidence>